<protein>
    <submittedName>
        <fullName evidence="3">Caspase family protein</fullName>
    </submittedName>
</protein>
<dbReference type="NCBIfam" id="NF047832">
    <property type="entry name" value="caspase_w_EACC1"/>
    <property type="match status" value="1"/>
</dbReference>
<dbReference type="Proteomes" id="UP001151002">
    <property type="component" value="Unassembled WGS sequence"/>
</dbReference>
<dbReference type="EMBL" id="JAPNTZ010000009">
    <property type="protein sequence ID" value="MCY1141561.1"/>
    <property type="molecule type" value="Genomic_DNA"/>
</dbReference>
<evidence type="ECO:0000313" key="4">
    <source>
        <dbReference type="Proteomes" id="UP001151002"/>
    </source>
</evidence>
<dbReference type="RefSeq" id="WP_267565953.1">
    <property type="nucleotide sequence ID" value="NZ_JAPNTZ010000009.1"/>
</dbReference>
<proteinExistence type="predicted"/>
<keyword evidence="4" id="KW-1185">Reference proteome</keyword>
<comment type="caution">
    <text evidence="3">The sequence shown here is derived from an EMBL/GenBank/DDBJ whole genome shotgun (WGS) entry which is preliminary data.</text>
</comment>
<dbReference type="SUPFAM" id="SSF52129">
    <property type="entry name" value="Caspase-like"/>
    <property type="match status" value="1"/>
</dbReference>
<feature type="domain" description="Peptidase C14 caspase" evidence="2">
    <location>
        <begin position="9"/>
        <end position="152"/>
    </location>
</feature>
<evidence type="ECO:0000256" key="1">
    <source>
        <dbReference type="SAM" id="MobiDB-lite"/>
    </source>
</evidence>
<dbReference type="InterPro" id="IPR011600">
    <property type="entry name" value="Pept_C14_caspase"/>
</dbReference>
<dbReference type="Pfam" id="PF00656">
    <property type="entry name" value="Peptidase_C14"/>
    <property type="match status" value="1"/>
</dbReference>
<sequence>MSDFDLGRSRAVLIGSWSFTSTDLPDVPAARCSLEAMRATLESDLCGWPADSLTVVSNPERPADLPDQLMRTFAEAADVALFYFVGHGQVDEEDQLCLCTRNSVTESPRRSTTSLPYDVVRRALQRSPARVKIVVLDCCYSGIATEQSNSLSGSATDLAVRARSNGVYTVAASGPYGTAWFEPEGTTDDPPMTYFTKYFTQIVRDGIADEPSLLRLNPIYLEVHARLVADGKPAPTRRASDTADEFPFARNASPAVRPTGSGRLELETLLAAREKELEGSRIEQKQLAEQLAEIRSFLETARHQPAVASHSGLANIEQEVGALVGELREARDRVRRDEQRVDELSQTSNPAGVADQTKSLDKPLAPVELIPIGETQPGPPRPRIHISTMRWLAALCGTAFLIASAVLIGNGQFDRGATGRTDSITSLSPTTQSDSRAPNVATSRPSATNFDSGETSYLYAPSAPFTAESPWRLQVTGSACSVYLLNSQGDEIGTVYSRSEQSATHWLQVRTSGTFRYQIAKDFECNARRVAGAGRASLPAKISRSSSDSLGITDTRQLHVVATPAEDQCDVAVRDSSDGKALIEKIGNPGEVLTFNFNTGGKDVYLSAGVTNCTVTVSAAK</sequence>
<gene>
    <name evidence="3" type="ORF">OWR29_26485</name>
</gene>
<dbReference type="InterPro" id="IPR029030">
    <property type="entry name" value="Caspase-like_dom_sf"/>
</dbReference>
<feature type="region of interest" description="Disordered" evidence="1">
    <location>
        <begin position="334"/>
        <end position="359"/>
    </location>
</feature>
<feature type="region of interest" description="Disordered" evidence="1">
    <location>
        <begin position="420"/>
        <end position="448"/>
    </location>
</feature>
<evidence type="ECO:0000313" key="3">
    <source>
        <dbReference type="EMBL" id="MCY1141561.1"/>
    </source>
</evidence>
<evidence type="ECO:0000259" key="2">
    <source>
        <dbReference type="Pfam" id="PF00656"/>
    </source>
</evidence>
<accession>A0ABT4B4Y9</accession>
<name>A0ABT4B4Y9_9ACTN</name>
<feature type="compositionally biased region" description="Basic and acidic residues" evidence="1">
    <location>
        <begin position="334"/>
        <end position="343"/>
    </location>
</feature>
<reference evidence="3" key="1">
    <citation type="submission" date="2022-11" db="EMBL/GenBank/DDBJ databases">
        <authorList>
            <person name="Somphong A."/>
            <person name="Phongsopitanun W."/>
        </authorList>
    </citation>
    <scope>NUCLEOTIDE SEQUENCE</scope>
    <source>
        <strain evidence="3">Pm04-4</strain>
    </source>
</reference>
<dbReference type="Gene3D" id="3.40.50.1460">
    <property type="match status" value="1"/>
</dbReference>
<organism evidence="3 4">
    <name type="scientific">Paractinoplanes pyxinae</name>
    <dbReference type="NCBI Taxonomy" id="2997416"/>
    <lineage>
        <taxon>Bacteria</taxon>
        <taxon>Bacillati</taxon>
        <taxon>Actinomycetota</taxon>
        <taxon>Actinomycetes</taxon>
        <taxon>Micromonosporales</taxon>
        <taxon>Micromonosporaceae</taxon>
        <taxon>Paractinoplanes</taxon>
    </lineage>
</organism>